<keyword evidence="2" id="KW-1185">Reference proteome</keyword>
<evidence type="ECO:0000313" key="2">
    <source>
        <dbReference type="Proteomes" id="UP001239111"/>
    </source>
</evidence>
<proteinExistence type="predicted"/>
<sequence length="173" mass="19751">MKKDAKDKELLAQSNIDENEFLNKVRKSERGTGELVQTKGASQTEQERGGSRGSVRNEEQKVCVTNSAQIIRNHICQSRKVEEITRAFLTYEFKIESNSFVDDYEDQIYHALLAHNNNDPAFCGEALQTDERMEWQHATDEEVDSLIANDVFESVDEPFVSKDGTVFNELDAR</sequence>
<name>A0ACC2PSR3_9HYME</name>
<dbReference type="Proteomes" id="UP001239111">
    <property type="component" value="Chromosome 1"/>
</dbReference>
<reference evidence="1" key="1">
    <citation type="submission" date="2023-04" db="EMBL/GenBank/DDBJ databases">
        <title>A chromosome-level genome assembly of the parasitoid wasp Eretmocerus hayati.</title>
        <authorList>
            <person name="Zhong Y."/>
            <person name="Liu S."/>
            <person name="Liu Y."/>
        </authorList>
    </citation>
    <scope>NUCLEOTIDE SEQUENCE</scope>
    <source>
        <strain evidence="1">ZJU_SS_LIU_2023</strain>
    </source>
</reference>
<evidence type="ECO:0000313" key="1">
    <source>
        <dbReference type="EMBL" id="KAJ8685871.1"/>
    </source>
</evidence>
<protein>
    <submittedName>
        <fullName evidence="1">Uncharacterized protein</fullName>
    </submittedName>
</protein>
<dbReference type="EMBL" id="CM056741">
    <property type="protein sequence ID" value="KAJ8685871.1"/>
    <property type="molecule type" value="Genomic_DNA"/>
</dbReference>
<organism evidence="1 2">
    <name type="scientific">Eretmocerus hayati</name>
    <dbReference type="NCBI Taxonomy" id="131215"/>
    <lineage>
        <taxon>Eukaryota</taxon>
        <taxon>Metazoa</taxon>
        <taxon>Ecdysozoa</taxon>
        <taxon>Arthropoda</taxon>
        <taxon>Hexapoda</taxon>
        <taxon>Insecta</taxon>
        <taxon>Pterygota</taxon>
        <taxon>Neoptera</taxon>
        <taxon>Endopterygota</taxon>
        <taxon>Hymenoptera</taxon>
        <taxon>Apocrita</taxon>
        <taxon>Proctotrupomorpha</taxon>
        <taxon>Chalcidoidea</taxon>
        <taxon>Aphelinidae</taxon>
        <taxon>Aphelininae</taxon>
        <taxon>Eretmocerus</taxon>
    </lineage>
</organism>
<gene>
    <name evidence="1" type="ORF">QAD02_021664</name>
</gene>
<comment type="caution">
    <text evidence="1">The sequence shown here is derived from an EMBL/GenBank/DDBJ whole genome shotgun (WGS) entry which is preliminary data.</text>
</comment>
<accession>A0ACC2PSR3</accession>